<sequence>MRPEMLRQERLRSHRLSAPARSVAYAAQHMLAVQAQEFWAGRWALASRTAGTPTVSAVDGLFDRGVLVRAWTQRGTLHIVPAQDLAWMLQVTGARQMRAQEPRLRELGLDAEALKRVEHVVRTALRGGNALTRAELFDLFVGIGIDPAGQRGAHAIGALALRGIICQGPTVARPGGVSREQYFVLVDEHIGESASPVDPAAEMFARYIGGHGPATAADFAWWAGVTLTAARAAASAAQNDERIHEVDDGLFAASNRPRRSPRAASVLALASFEEYYISYADRTVACPPEHLAAVGPGKNGMVRPIIVRDGVVIGTWRQSTAIGRHAEDPIPELLTPGAADAADIGAALDRYAAFITG</sequence>
<name>A0A9X1S0Q7_9MICO</name>
<dbReference type="PANTHER" id="PTHR38479">
    <property type="entry name" value="LMO0824 PROTEIN"/>
    <property type="match status" value="1"/>
</dbReference>
<dbReference type="AlphaFoldDB" id="A0A9X1S0Q7"/>
<dbReference type="EMBL" id="JAGTTM010000002">
    <property type="protein sequence ID" value="MCC2029532.1"/>
    <property type="molecule type" value="Genomic_DNA"/>
</dbReference>
<comment type="caution">
    <text evidence="1">The sequence shown here is derived from an EMBL/GenBank/DDBJ whole genome shotgun (WGS) entry which is preliminary data.</text>
</comment>
<keyword evidence="2" id="KW-1185">Reference proteome</keyword>
<organism evidence="1 2">
    <name type="scientific">Microbacterium tenebrionis</name>
    <dbReference type="NCBI Taxonomy" id="2830665"/>
    <lineage>
        <taxon>Bacteria</taxon>
        <taxon>Bacillati</taxon>
        <taxon>Actinomycetota</taxon>
        <taxon>Actinomycetes</taxon>
        <taxon>Micrococcales</taxon>
        <taxon>Microbacteriaceae</taxon>
        <taxon>Microbacterium</taxon>
    </lineage>
</organism>
<dbReference type="Proteomes" id="UP001139289">
    <property type="component" value="Unassembled WGS sequence"/>
</dbReference>
<proteinExistence type="predicted"/>
<reference evidence="1" key="1">
    <citation type="submission" date="2021-04" db="EMBL/GenBank/DDBJ databases">
        <title>Microbacterium tenobrionis sp. nov. and Microbacterium allomyrinae sp. nov., isolated from larvae of Tenobrio molitor and Allomyrina dichotoma, respectively.</title>
        <authorList>
            <person name="Lee S.D."/>
        </authorList>
    </citation>
    <scope>NUCLEOTIDE SEQUENCE</scope>
    <source>
        <strain evidence="1">YMB-B2</strain>
    </source>
</reference>
<dbReference type="PANTHER" id="PTHR38479:SF2">
    <property type="entry name" value="WINGED HELIX DNA-BINDING DOMAIN-CONTAINING PROTEIN"/>
    <property type="match status" value="1"/>
</dbReference>
<evidence type="ECO:0000313" key="2">
    <source>
        <dbReference type="Proteomes" id="UP001139289"/>
    </source>
</evidence>
<gene>
    <name evidence="1" type="ORF">KEC56_08370</name>
</gene>
<dbReference type="Pfam" id="PF06224">
    <property type="entry name" value="AlkZ-like"/>
    <property type="match status" value="1"/>
</dbReference>
<dbReference type="InterPro" id="IPR009351">
    <property type="entry name" value="AlkZ-like"/>
</dbReference>
<dbReference type="RefSeq" id="WP_227530572.1">
    <property type="nucleotide sequence ID" value="NZ_JAGTTM010000002.1"/>
</dbReference>
<evidence type="ECO:0000313" key="1">
    <source>
        <dbReference type="EMBL" id="MCC2029532.1"/>
    </source>
</evidence>
<accession>A0A9X1S0Q7</accession>
<protein>
    <submittedName>
        <fullName evidence="1">AlkZ family DNA glycosylase</fullName>
    </submittedName>
</protein>